<keyword evidence="1" id="KW-0812">Transmembrane</keyword>
<dbReference type="Proteomes" id="UP000030147">
    <property type="component" value="Unassembled WGS sequence"/>
</dbReference>
<dbReference type="EMBL" id="AVBF01000023">
    <property type="protein sequence ID" value="KGP72808.1"/>
    <property type="molecule type" value="Genomic_DNA"/>
</dbReference>
<organism evidence="2 3">
    <name type="scientific">Pontibacillus yanchengensis Y32</name>
    <dbReference type="NCBI Taxonomy" id="1385514"/>
    <lineage>
        <taxon>Bacteria</taxon>
        <taxon>Bacillati</taxon>
        <taxon>Bacillota</taxon>
        <taxon>Bacilli</taxon>
        <taxon>Bacillales</taxon>
        <taxon>Bacillaceae</taxon>
        <taxon>Pontibacillus</taxon>
    </lineage>
</organism>
<evidence type="ECO:0000256" key="1">
    <source>
        <dbReference type="SAM" id="Phobius"/>
    </source>
</evidence>
<name>A0A0A2TEH3_9BACI</name>
<comment type="caution">
    <text evidence="2">The sequence shown here is derived from an EMBL/GenBank/DDBJ whole genome shotgun (WGS) entry which is preliminary data.</text>
</comment>
<sequence length="142" mass="16283">MSHAFKIAMSILLISIVFLGGYIVGEKQTSTVTRKVMVGYEGEGPQQRINYDKVITNAQSQKTVDRLLQLMLYSKQLENVTMDEEPDIYIMVNSTERGISLVRSEIWLAKREAIIKMEEGDYRKLNLSETEKLKELIDYKGS</sequence>
<feature type="transmembrane region" description="Helical" evidence="1">
    <location>
        <begin position="7"/>
        <end position="25"/>
    </location>
</feature>
<dbReference type="OrthoDB" id="2870746at2"/>
<keyword evidence="1" id="KW-1133">Transmembrane helix</keyword>
<proteinExistence type="predicted"/>
<evidence type="ECO:0000313" key="2">
    <source>
        <dbReference type="EMBL" id="KGP72808.1"/>
    </source>
</evidence>
<keyword evidence="1" id="KW-0472">Membrane</keyword>
<gene>
    <name evidence="2" type="ORF">N782_10600</name>
</gene>
<accession>A0A0A2TEH3</accession>
<protein>
    <submittedName>
        <fullName evidence="2">Uncharacterized protein</fullName>
    </submittedName>
</protein>
<keyword evidence="3" id="KW-1185">Reference proteome</keyword>
<dbReference type="AlphaFoldDB" id="A0A0A2TEH3"/>
<reference evidence="2 3" key="1">
    <citation type="journal article" date="2015" name="Stand. Genomic Sci.">
        <title>High quality draft genome sequence of the moderately halophilic bacterium Pontibacillus yanchengensis Y32(T) and comparison among Pontibacillus genomes.</title>
        <authorList>
            <person name="Huang J."/>
            <person name="Qiao Z.X."/>
            <person name="Tang J.W."/>
            <person name="Wang G."/>
        </authorList>
    </citation>
    <scope>NUCLEOTIDE SEQUENCE [LARGE SCALE GENOMIC DNA]</scope>
    <source>
        <strain evidence="2 3">Y32</strain>
    </source>
</reference>
<evidence type="ECO:0000313" key="3">
    <source>
        <dbReference type="Proteomes" id="UP000030147"/>
    </source>
</evidence>
<dbReference type="RefSeq" id="WP_036819142.1">
    <property type="nucleotide sequence ID" value="NZ_AVBF01000023.1"/>
</dbReference>